<gene>
    <name evidence="2" type="ORF">UU59_C0006G0028</name>
</gene>
<protein>
    <recommendedName>
        <fullName evidence="1">Methyltransferase type 11 domain-containing protein</fullName>
    </recommendedName>
</protein>
<dbReference type="AlphaFoldDB" id="A0A0G0YD40"/>
<dbReference type="CDD" id="cd02440">
    <property type="entry name" value="AdoMet_MTases"/>
    <property type="match status" value="1"/>
</dbReference>
<dbReference type="Pfam" id="PF08241">
    <property type="entry name" value="Methyltransf_11"/>
    <property type="match status" value="1"/>
</dbReference>
<evidence type="ECO:0000313" key="3">
    <source>
        <dbReference type="Proteomes" id="UP000034544"/>
    </source>
</evidence>
<dbReference type="InterPro" id="IPR013216">
    <property type="entry name" value="Methyltransf_11"/>
</dbReference>
<evidence type="ECO:0000313" key="2">
    <source>
        <dbReference type="EMBL" id="KKS07496.1"/>
    </source>
</evidence>
<dbReference type="EMBL" id="LCBF01000006">
    <property type="protein sequence ID" value="KKS07496.1"/>
    <property type="molecule type" value="Genomic_DNA"/>
</dbReference>
<dbReference type="Gene3D" id="3.40.50.150">
    <property type="entry name" value="Vaccinia Virus protein VP39"/>
    <property type="match status" value="1"/>
</dbReference>
<dbReference type="Proteomes" id="UP000034544">
    <property type="component" value="Unassembled WGS sequence"/>
</dbReference>
<comment type="caution">
    <text evidence="2">The sequence shown here is derived from an EMBL/GenBank/DDBJ whole genome shotgun (WGS) entry which is preliminary data.</text>
</comment>
<organism evidence="2 3">
    <name type="scientific">candidate division WWE3 bacterium GW2011_GWE1_41_27</name>
    <dbReference type="NCBI Taxonomy" id="1619131"/>
    <lineage>
        <taxon>Bacteria</taxon>
        <taxon>Katanobacteria</taxon>
    </lineage>
</organism>
<proteinExistence type="predicted"/>
<reference evidence="2 3" key="1">
    <citation type="journal article" date="2015" name="Nature">
        <title>rRNA introns, odd ribosomes, and small enigmatic genomes across a large radiation of phyla.</title>
        <authorList>
            <person name="Brown C.T."/>
            <person name="Hug L.A."/>
            <person name="Thomas B.C."/>
            <person name="Sharon I."/>
            <person name="Castelle C.J."/>
            <person name="Singh A."/>
            <person name="Wilkins M.J."/>
            <person name="Williams K.H."/>
            <person name="Banfield J.F."/>
        </authorList>
    </citation>
    <scope>NUCLEOTIDE SEQUENCE [LARGE SCALE GENOMIC DNA]</scope>
</reference>
<evidence type="ECO:0000259" key="1">
    <source>
        <dbReference type="Pfam" id="PF08241"/>
    </source>
</evidence>
<sequence>MINFSDGVEAKIENYLKDAYKNVAAGEKQFESFVKSALSENNSVTQIKWLRDNVGLKKEHAVLDYGSGTANLVVTGNIDGYKFRGFEVDERLYDIGRTLCAGNGVDPDSISFETHGMLPYEDNTFDLVSSFFVYEHVMDTRTYLEQGVRVLKKGGKFVIFTCNYQLMYEFHYGLFLPLFSKVFTKFILRVLGRNPEFIDGINMVTPDKFLKNIGELHGVDIKTDNIGIREYVPNLTNKEQHGGLFIRVASVLQTLGLLSFLAKLGFYNPLIYVITKN</sequence>
<dbReference type="InterPro" id="IPR029063">
    <property type="entry name" value="SAM-dependent_MTases_sf"/>
</dbReference>
<feature type="domain" description="Methyltransferase type 11" evidence="1">
    <location>
        <begin position="63"/>
        <end position="159"/>
    </location>
</feature>
<accession>A0A0G0YD40</accession>
<name>A0A0G0YD40_UNCKA</name>
<dbReference type="SUPFAM" id="SSF53335">
    <property type="entry name" value="S-adenosyl-L-methionine-dependent methyltransferases"/>
    <property type="match status" value="1"/>
</dbReference>
<dbReference type="GO" id="GO:0008757">
    <property type="term" value="F:S-adenosylmethionine-dependent methyltransferase activity"/>
    <property type="evidence" value="ECO:0007669"/>
    <property type="project" value="InterPro"/>
</dbReference>